<organism evidence="12 13">
    <name type="scientific">Ceratosolen solmsi marchali</name>
    <dbReference type="NCBI Taxonomy" id="326594"/>
    <lineage>
        <taxon>Eukaryota</taxon>
        <taxon>Metazoa</taxon>
        <taxon>Ecdysozoa</taxon>
        <taxon>Arthropoda</taxon>
        <taxon>Hexapoda</taxon>
        <taxon>Insecta</taxon>
        <taxon>Pterygota</taxon>
        <taxon>Neoptera</taxon>
        <taxon>Endopterygota</taxon>
        <taxon>Hymenoptera</taxon>
        <taxon>Apocrita</taxon>
        <taxon>Proctotrupomorpha</taxon>
        <taxon>Chalcidoidea</taxon>
        <taxon>Agaonidae</taxon>
        <taxon>Agaoninae</taxon>
        <taxon>Ceratosolen</taxon>
    </lineage>
</organism>
<dbReference type="SUPFAM" id="SSF51735">
    <property type="entry name" value="NAD(P)-binding Rossmann-fold domains"/>
    <property type="match status" value="1"/>
</dbReference>
<dbReference type="Gene3D" id="3.30.1330.90">
    <property type="entry name" value="D-3-phosphoglycerate dehydrogenase, domain 3"/>
    <property type="match status" value="1"/>
</dbReference>
<dbReference type="CDD" id="cd12173">
    <property type="entry name" value="PGDH_4"/>
    <property type="match status" value="1"/>
</dbReference>
<dbReference type="InterPro" id="IPR029753">
    <property type="entry name" value="D-isomer_DH_CS"/>
</dbReference>
<evidence type="ECO:0000313" key="13">
    <source>
        <dbReference type="RefSeq" id="XP_011493921.1"/>
    </source>
</evidence>
<protein>
    <recommendedName>
        <fullName evidence="3">D-3-phosphoglycerate dehydrogenase</fullName>
    </recommendedName>
</protein>
<dbReference type="Pfam" id="PF00389">
    <property type="entry name" value="2-Hacid_dh"/>
    <property type="match status" value="1"/>
</dbReference>
<dbReference type="Pfam" id="PF19304">
    <property type="entry name" value="PGDH_inter"/>
    <property type="match status" value="1"/>
</dbReference>
<comment type="similarity">
    <text evidence="1">Belongs to the D-isomer specific 2-hydroxyacid dehydrogenase family.</text>
</comment>
<dbReference type="InterPro" id="IPR029009">
    <property type="entry name" value="ASB_dom_sf"/>
</dbReference>
<feature type="domain" description="D-isomer specific 2-hydroxyacid dehydrogenase NAD-binding" evidence="10">
    <location>
        <begin position="112"/>
        <end position="287"/>
    </location>
</feature>
<feature type="domain" description="D-isomer specific 2-hydroxyacid dehydrogenase catalytic" evidence="9">
    <location>
        <begin position="8"/>
        <end position="307"/>
    </location>
</feature>
<keyword evidence="4" id="KW-0597">Phosphoprotein</keyword>
<dbReference type="GeneID" id="105359126"/>
<dbReference type="Pfam" id="PF02826">
    <property type="entry name" value="2-Hacid_dh_C"/>
    <property type="match status" value="1"/>
</dbReference>
<dbReference type="InterPro" id="IPR006139">
    <property type="entry name" value="D-isomer_2_OHA_DH_cat_dom"/>
</dbReference>
<keyword evidence="5" id="KW-0028">Amino-acid biosynthesis</keyword>
<evidence type="ECO:0000256" key="3">
    <source>
        <dbReference type="ARBA" id="ARBA00021582"/>
    </source>
</evidence>
<name>A0AAJ6YB34_9HYME</name>
<evidence type="ECO:0000256" key="5">
    <source>
        <dbReference type="ARBA" id="ARBA00022605"/>
    </source>
</evidence>
<keyword evidence="12" id="KW-1185">Reference proteome</keyword>
<dbReference type="PROSITE" id="PS00670">
    <property type="entry name" value="D_2_HYDROXYACID_DH_2"/>
    <property type="match status" value="1"/>
</dbReference>
<dbReference type="RefSeq" id="XP_011493921.1">
    <property type="nucleotide sequence ID" value="XM_011495619.1"/>
</dbReference>
<dbReference type="GO" id="GO:0004617">
    <property type="term" value="F:phosphoglycerate dehydrogenase activity"/>
    <property type="evidence" value="ECO:0007669"/>
    <property type="project" value="TreeGrafter"/>
</dbReference>
<evidence type="ECO:0000256" key="1">
    <source>
        <dbReference type="ARBA" id="ARBA00005854"/>
    </source>
</evidence>
<evidence type="ECO:0000256" key="4">
    <source>
        <dbReference type="ARBA" id="ARBA00022553"/>
    </source>
</evidence>
<dbReference type="InterPro" id="IPR006140">
    <property type="entry name" value="D-isomer_DH_NAD-bd"/>
</dbReference>
<evidence type="ECO:0000256" key="2">
    <source>
        <dbReference type="ARBA" id="ARBA00011881"/>
    </source>
</evidence>
<evidence type="ECO:0000313" key="12">
    <source>
        <dbReference type="Proteomes" id="UP000695007"/>
    </source>
</evidence>
<dbReference type="Gene3D" id="3.40.50.720">
    <property type="entry name" value="NAD(P)-binding Rossmann-like Domain"/>
    <property type="match status" value="2"/>
</dbReference>
<keyword evidence="6" id="KW-0007">Acetylation</keyword>
<evidence type="ECO:0000259" key="9">
    <source>
        <dbReference type="Pfam" id="PF00389"/>
    </source>
</evidence>
<evidence type="ECO:0000256" key="7">
    <source>
        <dbReference type="ARBA" id="ARBA00023002"/>
    </source>
</evidence>
<dbReference type="PROSITE" id="PS00065">
    <property type="entry name" value="D_2_HYDROXYACID_DH_1"/>
    <property type="match status" value="1"/>
</dbReference>
<accession>A0AAJ6YB34</accession>
<dbReference type="GO" id="GO:0051287">
    <property type="term" value="F:NAD binding"/>
    <property type="evidence" value="ECO:0007669"/>
    <property type="project" value="InterPro"/>
</dbReference>
<dbReference type="PANTHER" id="PTHR42938">
    <property type="entry name" value="FORMATE DEHYDROGENASE 1"/>
    <property type="match status" value="1"/>
</dbReference>
<comment type="subunit">
    <text evidence="2">Homotetramer.</text>
</comment>
<proteinExistence type="inferred from homology"/>
<dbReference type="Proteomes" id="UP000695007">
    <property type="component" value="Unplaced"/>
</dbReference>
<dbReference type="PROSITE" id="PS00671">
    <property type="entry name" value="D_2_HYDROXYACID_DH_3"/>
    <property type="match status" value="1"/>
</dbReference>
<feature type="domain" description="D-3-phosphoglycerate dehydrogenase ASB" evidence="11">
    <location>
        <begin position="335"/>
        <end position="412"/>
    </location>
</feature>
<dbReference type="SUPFAM" id="SSF52283">
    <property type="entry name" value="Formate/glycerate dehydrogenase catalytic domain-like"/>
    <property type="match status" value="1"/>
</dbReference>
<dbReference type="PANTHER" id="PTHR42938:SF22">
    <property type="entry name" value="D-3-PHOSPHOGLYCERATE DEHYDROGENASE"/>
    <property type="match status" value="1"/>
</dbReference>
<dbReference type="GO" id="GO:0008652">
    <property type="term" value="P:amino acid biosynthetic process"/>
    <property type="evidence" value="ECO:0007669"/>
    <property type="project" value="UniProtKB-KW"/>
</dbReference>
<evidence type="ECO:0000256" key="6">
    <source>
        <dbReference type="ARBA" id="ARBA00022990"/>
    </source>
</evidence>
<dbReference type="InterPro" id="IPR045626">
    <property type="entry name" value="PGDH_ASB_dom"/>
</dbReference>
<sequence length="510" mass="55981">MSVSLKSVLISDEVDSKCAELLRKYKVNVVTKYKLKNDELIEELKNHDGWIVRSETKVTDDIIATTSKLRIIGRAGTGVDNIDILAATRKGIIVMNSPGGNSISACELTCVMISALARHVMKASQSLKDGNWDRKLFAGSELFGKVLGIIGFGRIGREVARRMQSYGMKVIVFDPFLTSEQAAEFNVTLHNLDVIWVTADFITVHTPLNVQTKNLINSETLKMCKKGIYIINVARGGIVDEKALLESIKAGHCAGAALDVFTEEPPKNPIILELIKHPNVIATPHLGASTVEAQIRVGTEIAEQFLSISGLAAEYPITGIVNAPAIKAAIKPENKPWIELGIRLGKILSKLVNAKSHITIENSIHGLDDINESFFNIAIQAGFLLNIYENVNLVNASVLAKECNIQINTLLKYSSCNIISLKAGDHLITGTIRGDRAVLLSINDSIFSSEVCLPEHTSLYLTHELENLSEILNTHRLHKVTVNSINLSNKWVLVHTNKPQTLPVNGIKYY</sequence>
<dbReference type="InterPro" id="IPR036291">
    <property type="entry name" value="NAD(P)-bd_dom_sf"/>
</dbReference>
<reference evidence="13" key="1">
    <citation type="submission" date="2025-08" db="UniProtKB">
        <authorList>
            <consortium name="RefSeq"/>
        </authorList>
    </citation>
    <scope>IDENTIFICATION</scope>
</reference>
<keyword evidence="7" id="KW-0560">Oxidoreductase</keyword>
<dbReference type="SUPFAM" id="SSF143548">
    <property type="entry name" value="Serine metabolism enzymes domain"/>
    <property type="match status" value="1"/>
</dbReference>
<dbReference type="FunFam" id="3.40.50.720:FF:000021">
    <property type="entry name" value="D-3-phosphoglycerate dehydrogenase"/>
    <property type="match status" value="1"/>
</dbReference>
<keyword evidence="8" id="KW-0520">NAD</keyword>
<gene>
    <name evidence="13" type="primary">LOC105359126</name>
</gene>
<evidence type="ECO:0000256" key="8">
    <source>
        <dbReference type="ARBA" id="ARBA00023027"/>
    </source>
</evidence>
<evidence type="ECO:0000259" key="11">
    <source>
        <dbReference type="Pfam" id="PF19304"/>
    </source>
</evidence>
<dbReference type="InterPro" id="IPR029752">
    <property type="entry name" value="D-isomer_DH_CS1"/>
</dbReference>
<evidence type="ECO:0000259" key="10">
    <source>
        <dbReference type="Pfam" id="PF02826"/>
    </source>
</evidence>
<dbReference type="AlphaFoldDB" id="A0AAJ6YB34"/>